<reference evidence="4 5" key="1">
    <citation type="submission" date="2020-07" db="EMBL/GenBank/DDBJ databases">
        <title>Draft whole-genome sequence of Heliobacterium chlorum DSM 3682, type strain.</title>
        <authorList>
            <person name="Kyndt J.A."/>
            <person name="Meyer T.E."/>
            <person name="Imhoff J.F."/>
        </authorList>
    </citation>
    <scope>NUCLEOTIDE SEQUENCE [LARGE SCALE GENOMIC DNA]</scope>
    <source>
        <strain evidence="4 5">DSM 3682</strain>
    </source>
</reference>
<feature type="region of interest" description="Disordered" evidence="2">
    <location>
        <begin position="537"/>
        <end position="557"/>
    </location>
</feature>
<keyword evidence="1" id="KW-0677">Repeat</keyword>
<proteinExistence type="predicted"/>
<dbReference type="SUPFAM" id="SSF52058">
    <property type="entry name" value="L domain-like"/>
    <property type="match status" value="1"/>
</dbReference>
<dbReference type="InterPro" id="IPR013783">
    <property type="entry name" value="Ig-like_fold"/>
</dbReference>
<evidence type="ECO:0000256" key="2">
    <source>
        <dbReference type="SAM" id="MobiDB-lite"/>
    </source>
</evidence>
<comment type="caution">
    <text evidence="4">The sequence shown here is derived from an EMBL/GenBank/DDBJ whole genome shotgun (WGS) entry which is preliminary data.</text>
</comment>
<dbReference type="Gene3D" id="3.80.10.10">
    <property type="entry name" value="Ribonuclease Inhibitor"/>
    <property type="match status" value="3"/>
</dbReference>
<feature type="region of interest" description="Disordered" evidence="2">
    <location>
        <begin position="434"/>
        <end position="459"/>
    </location>
</feature>
<gene>
    <name evidence="4" type="ORF">H1S01_12635</name>
</gene>
<dbReference type="Pfam" id="PF05345">
    <property type="entry name" value="He_PIG"/>
    <property type="match status" value="1"/>
</dbReference>
<dbReference type="InterPro" id="IPR015919">
    <property type="entry name" value="Cadherin-like_sf"/>
</dbReference>
<dbReference type="InterPro" id="IPR032675">
    <property type="entry name" value="LRR_dom_sf"/>
</dbReference>
<dbReference type="InterPro" id="IPR001119">
    <property type="entry name" value="SLH_dom"/>
</dbReference>
<accession>A0ABR7T3W4</accession>
<dbReference type="Proteomes" id="UP000617402">
    <property type="component" value="Unassembled WGS sequence"/>
</dbReference>
<evidence type="ECO:0000256" key="1">
    <source>
        <dbReference type="ARBA" id="ARBA00022737"/>
    </source>
</evidence>
<evidence type="ECO:0000259" key="3">
    <source>
        <dbReference type="PROSITE" id="PS51272"/>
    </source>
</evidence>
<name>A0ABR7T3W4_HELCL</name>
<evidence type="ECO:0000313" key="5">
    <source>
        <dbReference type="Proteomes" id="UP000617402"/>
    </source>
</evidence>
<evidence type="ECO:0000313" key="4">
    <source>
        <dbReference type="EMBL" id="MBC9785356.1"/>
    </source>
</evidence>
<dbReference type="SUPFAM" id="SSF49313">
    <property type="entry name" value="Cadherin-like"/>
    <property type="match status" value="1"/>
</dbReference>
<dbReference type="Gene3D" id="2.60.40.10">
    <property type="entry name" value="Immunoglobulins"/>
    <property type="match status" value="1"/>
</dbReference>
<protein>
    <submittedName>
        <fullName evidence="4">Leucine-rich repeat protein</fullName>
    </submittedName>
</protein>
<dbReference type="InterPro" id="IPR026906">
    <property type="entry name" value="LRR_5"/>
</dbReference>
<dbReference type="Pfam" id="PF00395">
    <property type="entry name" value="SLH"/>
    <property type="match status" value="3"/>
</dbReference>
<feature type="compositionally biased region" description="Pro residues" evidence="2">
    <location>
        <begin position="541"/>
        <end position="550"/>
    </location>
</feature>
<sequence length="1070" mass="112901">MELLYRRSPKRNWLSATLVIAMTLVIMLNPLAALANETKQATPSPLPALFSDVTGDDPNYVFINYAVKRGLLTGYPDGSFHPDEGLTRAQAASLLAKGMHLSKDETVKSPFPDVPADHWAQSAIAASSRAGLLRGFEDGTFRPDEPLTRIQSVALLLRLEKTPLPVVKRSFTDVSEDHWAKRQAAVAAETGLVDLRDSKVFSPNQTFTRREMARALSMLYTLAPSLRETELPMTLVVKEGKTTLTTNSASQQIKGETSVKPGDSIWVETGSAELLFEDGTGMLLKNGTRMTVKEGKGRAYIKSLGMPGISVDWLRVEMPDGETIGVLATNRILRKEHTTTPNAMLNPSGLRLASTDENTLTEALKRFRLAEEAQEQGATGEEWWKVSAEEKTRIQMDMAWGVAAVQGTRFAARGNSGGTGSFSVMDGRGSISAAGQSFAVPPGLETTVATPGQPPAPPAPLSPAAIESFVAAQSFLTQQAARTVQNQPTPVALPPALQAQLAPTIAPTPVPPAVPPAIQSLYQSINQEEVAAATALSNNAAPPPPTPVIPTRPTHHSGPTPLALGTVAPPEGQVGVSYSATISATGGTGNKTYEIITGNLPTGLSFENGIISGTPASNTHGIYTFTVRATDSASPPAAINHTYTLVISTYKQHFMFDSETGTIIGYNPQGGGDPQWDDDSQGGIKVVIPTQIDGSTVVTIGNGAFLEKGITSVILPKGLQSIGDSAFEYNPLTSITIPNNVTSIGALAFKESALTSVTLPNGVTSIGDEAFAGNALTSVKIPNSVTSLGAAVFESNHLTDVTLPNCITSIGHHAFTGNLLTSVTIPTSVDSIGAYAFMGNALTSVTIPSGVTSIGDYAFAYNDLTSVNISNSVTNIGRYAFRSNSLSNVTIPNGVAIISNGAFFDNVLLTEVTLPDNVNVGDMAFQNDSLSSITIGTSVTLGDYLLNETDNSFRFVYIEEGKGTYTLQEGNWIKQVITPASITPVAAEPVSATAVTIGHTLSSSILSGTFQVSESDTTSVDGTLIWDSPGTTVNETGLFGWRFIPDNSTMYNVVTGTITVTANPLPNPLP</sequence>
<keyword evidence="5" id="KW-1185">Reference proteome</keyword>
<dbReference type="RefSeq" id="WP_188040819.1">
    <property type="nucleotide sequence ID" value="NZ_JACVHF010000013.1"/>
</dbReference>
<dbReference type="Pfam" id="PF13306">
    <property type="entry name" value="LRR_5"/>
    <property type="match status" value="1"/>
</dbReference>
<feature type="domain" description="SLH" evidence="3">
    <location>
        <begin position="107"/>
        <end position="170"/>
    </location>
</feature>
<dbReference type="PANTHER" id="PTHR45661">
    <property type="entry name" value="SURFACE ANTIGEN"/>
    <property type="match status" value="1"/>
</dbReference>
<dbReference type="PANTHER" id="PTHR45661:SF3">
    <property type="entry name" value="IG-LIKE DOMAIN-CONTAINING PROTEIN"/>
    <property type="match status" value="1"/>
</dbReference>
<dbReference type="InterPro" id="IPR053139">
    <property type="entry name" value="Surface_bspA-like"/>
</dbReference>
<dbReference type="PROSITE" id="PS51272">
    <property type="entry name" value="SLH"/>
    <property type="match status" value="3"/>
</dbReference>
<dbReference type="EMBL" id="JACVHF010000013">
    <property type="protein sequence ID" value="MBC9785356.1"/>
    <property type="molecule type" value="Genomic_DNA"/>
</dbReference>
<dbReference type="Gene3D" id="3.40.50.12480">
    <property type="match status" value="1"/>
</dbReference>
<feature type="domain" description="SLH" evidence="3">
    <location>
        <begin position="46"/>
        <end position="106"/>
    </location>
</feature>
<organism evidence="4 5">
    <name type="scientific">Heliobacterium chlorum</name>
    <dbReference type="NCBI Taxonomy" id="2698"/>
    <lineage>
        <taxon>Bacteria</taxon>
        <taxon>Bacillati</taxon>
        <taxon>Bacillota</taxon>
        <taxon>Clostridia</taxon>
        <taxon>Eubacteriales</taxon>
        <taxon>Heliobacteriaceae</taxon>
        <taxon>Heliobacterium</taxon>
    </lineage>
</organism>
<feature type="domain" description="SLH" evidence="3">
    <location>
        <begin position="171"/>
        <end position="230"/>
    </location>
</feature>